<comment type="caution">
    <text evidence="1">The sequence shown here is derived from an EMBL/GenBank/DDBJ whole genome shotgun (WGS) entry which is preliminary data.</text>
</comment>
<sequence>MQRVASADPPHFCEAREKLTSLDIAGLLREYGGWGLSAILMGVIAKQYADNKALSGGHIERLITGLTAATQAAGGVQGALNELRALIDASGKTIGDHTHQIGILIEKVQHGFGNTSQAMQGVTNELQRIRDDRRDRAERGRS</sequence>
<dbReference type="AlphaFoldDB" id="H1KC38"/>
<dbReference type="Proteomes" id="UP000004382">
    <property type="component" value="Unassembled WGS sequence"/>
</dbReference>
<accession>H1KC38</accession>
<dbReference type="EMBL" id="AGJK01000003">
    <property type="protein sequence ID" value="EHP94855.1"/>
    <property type="molecule type" value="Genomic_DNA"/>
</dbReference>
<protein>
    <submittedName>
        <fullName evidence="1">Uncharacterized protein</fullName>
    </submittedName>
</protein>
<gene>
    <name evidence="1" type="ORF">MetexDRAFT_0200</name>
</gene>
<evidence type="ECO:0000313" key="1">
    <source>
        <dbReference type="EMBL" id="EHP94855.1"/>
    </source>
</evidence>
<proteinExistence type="predicted"/>
<dbReference type="PATRIC" id="fig|882800.3.peg.188"/>
<reference evidence="1 2" key="1">
    <citation type="submission" date="2011-09" db="EMBL/GenBank/DDBJ databases">
        <title>The draft genome of Methylobacterium extorquens DSM 13060.</title>
        <authorList>
            <consortium name="US DOE Joint Genome Institute (JGI-PGF)"/>
            <person name="Lucas S."/>
            <person name="Han J."/>
            <person name="Lapidus A."/>
            <person name="Cheng J.-F."/>
            <person name="Goodwin L."/>
            <person name="Pitluck S."/>
            <person name="Peters L."/>
            <person name="Land M.L."/>
            <person name="Hauser L."/>
            <person name="Koskimaki J."/>
            <person name="Halonen O."/>
            <person name="Pirttila A."/>
            <person name="Frank C."/>
            <person name="Woyke T.J."/>
        </authorList>
    </citation>
    <scope>NUCLEOTIDE SEQUENCE [LARGE SCALE GENOMIC DNA]</scope>
    <source>
        <strain evidence="1 2">DSM 13060</strain>
    </source>
</reference>
<organism evidence="1 2">
    <name type="scientific">Methylorubrum extorquens DSM 13060</name>
    <dbReference type="NCBI Taxonomy" id="882800"/>
    <lineage>
        <taxon>Bacteria</taxon>
        <taxon>Pseudomonadati</taxon>
        <taxon>Pseudomonadota</taxon>
        <taxon>Alphaproteobacteria</taxon>
        <taxon>Hyphomicrobiales</taxon>
        <taxon>Methylobacteriaceae</taxon>
        <taxon>Methylorubrum</taxon>
    </lineage>
</organism>
<evidence type="ECO:0000313" key="2">
    <source>
        <dbReference type="Proteomes" id="UP000004382"/>
    </source>
</evidence>
<name>H1KC38_METEX</name>